<keyword evidence="1" id="KW-0732">Signal</keyword>
<gene>
    <name evidence="2" type="ORF">SAMN05421847_2463</name>
</gene>
<dbReference type="Proteomes" id="UP000236738">
    <property type="component" value="Unassembled WGS sequence"/>
</dbReference>
<keyword evidence="3" id="KW-1185">Reference proteome</keyword>
<dbReference type="OrthoDB" id="1246551at2"/>
<proteinExistence type="predicted"/>
<organism evidence="2 3">
    <name type="scientific">Halpernia humi</name>
    <dbReference type="NCBI Taxonomy" id="493375"/>
    <lineage>
        <taxon>Bacteria</taxon>
        <taxon>Pseudomonadati</taxon>
        <taxon>Bacteroidota</taxon>
        <taxon>Flavobacteriia</taxon>
        <taxon>Flavobacteriales</taxon>
        <taxon>Weeksellaceae</taxon>
        <taxon>Chryseobacterium group</taxon>
        <taxon>Halpernia</taxon>
    </lineage>
</organism>
<feature type="chain" id="PRO_5009292730" evidence="1">
    <location>
        <begin position="23"/>
        <end position="224"/>
    </location>
</feature>
<sequence length="224" mass="26759">MKKVRLFLVLILPVFCFSQTHISEDELINNMCNEFTNSTNFSDSARVENIKNKFLAPYLKKYETAKVDSVAISIYFRLQRNCESFSQFLDKIDPQENWEEVREMPISKLSNVEKDEFLKKSNFFYLEGNGDKTEVRINKGFWIERFVDGTFSKNKMVWKNESDFELEFIESNNEGRKGFSRKGDKYFYRIIDTKDNFYRIAAEISNQNRVLVFKLYFKKLIQNF</sequence>
<dbReference type="RefSeq" id="WP_103914329.1">
    <property type="nucleotide sequence ID" value="NZ_FNUS01000006.1"/>
</dbReference>
<evidence type="ECO:0000256" key="1">
    <source>
        <dbReference type="SAM" id="SignalP"/>
    </source>
</evidence>
<evidence type="ECO:0000313" key="3">
    <source>
        <dbReference type="Proteomes" id="UP000236738"/>
    </source>
</evidence>
<protein>
    <submittedName>
        <fullName evidence="2">Uncharacterized protein</fullName>
    </submittedName>
</protein>
<dbReference type="EMBL" id="FNUS01000006">
    <property type="protein sequence ID" value="SEG48638.1"/>
    <property type="molecule type" value="Genomic_DNA"/>
</dbReference>
<name>A0A1H6AIV2_9FLAO</name>
<accession>A0A1H6AIV2</accession>
<dbReference type="AlphaFoldDB" id="A0A1H6AIV2"/>
<feature type="signal peptide" evidence="1">
    <location>
        <begin position="1"/>
        <end position="22"/>
    </location>
</feature>
<reference evidence="3" key="1">
    <citation type="submission" date="2016-10" db="EMBL/GenBank/DDBJ databases">
        <authorList>
            <person name="Varghese N."/>
            <person name="Submissions S."/>
        </authorList>
    </citation>
    <scope>NUCLEOTIDE SEQUENCE [LARGE SCALE GENOMIC DNA]</scope>
    <source>
        <strain evidence="3">DSM 21580</strain>
    </source>
</reference>
<evidence type="ECO:0000313" key="2">
    <source>
        <dbReference type="EMBL" id="SEG48638.1"/>
    </source>
</evidence>